<sequence>MLVQTVTSPYLLKQTTNKEKERYPNHQKELSQNPKYPKVTKMNFFFFLIIKNLCFQTKTHFKQRPIKMIPIVKNRKA</sequence>
<proteinExistence type="predicted"/>
<name>A0A0V0GIM7_SOLCH</name>
<dbReference type="AlphaFoldDB" id="A0A0V0GIM7"/>
<reference evidence="2" key="1">
    <citation type="submission" date="2015-12" db="EMBL/GenBank/DDBJ databases">
        <title>Gene expression during late stages of embryo sac development: a critical building block for successful pollen-pistil interactions.</title>
        <authorList>
            <person name="Liu Y."/>
            <person name="Joly V."/>
            <person name="Sabar M."/>
            <person name="Matton D.P."/>
        </authorList>
    </citation>
    <scope>NUCLEOTIDE SEQUENCE</scope>
</reference>
<feature type="region of interest" description="Disordered" evidence="1">
    <location>
        <begin position="14"/>
        <end position="33"/>
    </location>
</feature>
<organism evidence="2">
    <name type="scientific">Solanum chacoense</name>
    <name type="common">Chaco potato</name>
    <dbReference type="NCBI Taxonomy" id="4108"/>
    <lineage>
        <taxon>Eukaryota</taxon>
        <taxon>Viridiplantae</taxon>
        <taxon>Streptophyta</taxon>
        <taxon>Embryophyta</taxon>
        <taxon>Tracheophyta</taxon>
        <taxon>Spermatophyta</taxon>
        <taxon>Magnoliopsida</taxon>
        <taxon>eudicotyledons</taxon>
        <taxon>Gunneridae</taxon>
        <taxon>Pentapetalae</taxon>
        <taxon>asterids</taxon>
        <taxon>lamiids</taxon>
        <taxon>Solanales</taxon>
        <taxon>Solanaceae</taxon>
        <taxon>Solanoideae</taxon>
        <taxon>Solaneae</taxon>
        <taxon>Solanum</taxon>
    </lineage>
</organism>
<evidence type="ECO:0000256" key="1">
    <source>
        <dbReference type="SAM" id="MobiDB-lite"/>
    </source>
</evidence>
<dbReference type="EMBL" id="GEDG01037989">
    <property type="protein sequence ID" value="JAP07818.1"/>
    <property type="molecule type" value="Transcribed_RNA"/>
</dbReference>
<evidence type="ECO:0000313" key="2">
    <source>
        <dbReference type="EMBL" id="JAP07818.1"/>
    </source>
</evidence>
<accession>A0A0V0GIM7</accession>
<protein>
    <submittedName>
        <fullName evidence="2">Putative ovule protein</fullName>
    </submittedName>
</protein>
<feature type="compositionally biased region" description="Basic and acidic residues" evidence="1">
    <location>
        <begin position="16"/>
        <end position="29"/>
    </location>
</feature>